<dbReference type="AlphaFoldDB" id="A0A4E9F367"/>
<sequence length="56" mass="6440">FVSALWEYCELDETFSFTIYNLQISLLKFIEGYGIATCCLFFACHSTNCYLGCFTV</sequence>
<dbReference type="KEGG" id="bmy:BM_BM3675"/>
<dbReference type="GeneID" id="66059718"/>
<gene>
    <name evidence="1" type="primary">Bm3675</name>
    <name evidence="1" type="ORF">BM_BM3675</name>
</gene>
<organism evidence="1">
    <name type="scientific">Brugia malayi</name>
    <name type="common">Filarial nematode worm</name>
    <dbReference type="NCBI Taxonomy" id="6279"/>
    <lineage>
        <taxon>Eukaryota</taxon>
        <taxon>Metazoa</taxon>
        <taxon>Ecdysozoa</taxon>
        <taxon>Nematoda</taxon>
        <taxon>Chromadorea</taxon>
        <taxon>Rhabditida</taxon>
        <taxon>Spirurina</taxon>
        <taxon>Spiruromorpha</taxon>
        <taxon>Filarioidea</taxon>
        <taxon>Onchocercidae</taxon>
        <taxon>Brugia</taxon>
    </lineage>
</organism>
<dbReference type="RefSeq" id="XP_042932760.1">
    <property type="nucleotide sequence ID" value="XM_043076826.1"/>
</dbReference>
<accession>A0A4E9F367</accession>
<evidence type="ECO:0000313" key="1">
    <source>
        <dbReference type="EMBL" id="VIO91177.1"/>
    </source>
</evidence>
<protein>
    <submittedName>
        <fullName evidence="1">Uncharacterized protein</fullName>
    </submittedName>
</protein>
<name>A0A4E9F367_BRUMA</name>
<dbReference type="CTD" id="66059718"/>
<proteinExistence type="predicted"/>
<feature type="non-terminal residue" evidence="1">
    <location>
        <position position="1"/>
    </location>
</feature>
<reference evidence="1" key="1">
    <citation type="submission" date="2019-04" db="EMBL/GenBank/DDBJ databases">
        <authorList>
            <person name="Howe K."/>
            <person name="Paulini M."/>
            <person name="Williams G."/>
        </authorList>
    </citation>
    <scope>NUCLEOTIDE SEQUENCE [LARGE SCALE GENOMIC DNA]</scope>
    <source>
        <strain evidence="1">FR3</strain>
    </source>
</reference>
<dbReference type="EMBL" id="CAAKNF010000192">
    <property type="protein sequence ID" value="VIO91177.1"/>
    <property type="molecule type" value="Genomic_DNA"/>
</dbReference>